<protein>
    <submittedName>
        <fullName evidence="1">Uncharacterized protein</fullName>
    </submittedName>
</protein>
<name>X1M2B7_9ZZZZ</name>
<comment type="caution">
    <text evidence="1">The sequence shown here is derived from an EMBL/GenBank/DDBJ whole genome shotgun (WGS) entry which is preliminary data.</text>
</comment>
<reference evidence="1" key="1">
    <citation type="journal article" date="2014" name="Front. Microbiol.">
        <title>High frequency of phylogenetically diverse reductive dehalogenase-homologous genes in deep subseafloor sedimentary metagenomes.</title>
        <authorList>
            <person name="Kawai M."/>
            <person name="Futagami T."/>
            <person name="Toyoda A."/>
            <person name="Takaki Y."/>
            <person name="Nishi S."/>
            <person name="Hori S."/>
            <person name="Arai W."/>
            <person name="Tsubouchi T."/>
            <person name="Morono Y."/>
            <person name="Uchiyama I."/>
            <person name="Ito T."/>
            <person name="Fujiyama A."/>
            <person name="Inagaki F."/>
            <person name="Takami H."/>
        </authorList>
    </citation>
    <scope>NUCLEOTIDE SEQUENCE</scope>
    <source>
        <strain evidence="1">Expedition CK06-06</strain>
    </source>
</reference>
<dbReference type="EMBL" id="BARV01000612">
    <property type="protein sequence ID" value="GAI00514.1"/>
    <property type="molecule type" value="Genomic_DNA"/>
</dbReference>
<proteinExistence type="predicted"/>
<dbReference type="AlphaFoldDB" id="X1M2B7"/>
<accession>X1M2B7</accession>
<evidence type="ECO:0000313" key="1">
    <source>
        <dbReference type="EMBL" id="GAI00514.1"/>
    </source>
</evidence>
<organism evidence="1">
    <name type="scientific">marine sediment metagenome</name>
    <dbReference type="NCBI Taxonomy" id="412755"/>
    <lineage>
        <taxon>unclassified sequences</taxon>
        <taxon>metagenomes</taxon>
        <taxon>ecological metagenomes</taxon>
    </lineage>
</organism>
<gene>
    <name evidence="1" type="ORF">S06H3_02177</name>
</gene>
<sequence>MKRPHNKRKAYFRQYYLAKIKPHRALKPPVDVYSCVFCGMMTTLARLRRDDFYTKIYIRAGRNYFKPEEQPTARNLLYAKQREYFKFMCDKVLDFLKLAINYGLITKEDIILKLDLQIIKEIPATRSLLNTAVTSCLNTLSYSDNNSLENCNNLKPIKSLGGVING</sequence>